<dbReference type="Pfam" id="PF06500">
    <property type="entry name" value="FrsA-like"/>
    <property type="match status" value="1"/>
</dbReference>
<protein>
    <submittedName>
        <fullName evidence="2">Esterase FrsA</fullName>
    </submittedName>
</protein>
<evidence type="ECO:0000256" key="1">
    <source>
        <dbReference type="ARBA" id="ARBA00022801"/>
    </source>
</evidence>
<proteinExistence type="predicted"/>
<dbReference type="InterPro" id="IPR010520">
    <property type="entry name" value="FrsA-like"/>
</dbReference>
<dbReference type="GO" id="GO:0016787">
    <property type="term" value="F:hydrolase activity"/>
    <property type="evidence" value="ECO:0007669"/>
    <property type="project" value="UniProtKB-KW"/>
</dbReference>
<comment type="caution">
    <text evidence="2">The sequence shown here is derived from an EMBL/GenBank/DDBJ whole genome shotgun (WGS) entry which is preliminary data.</text>
</comment>
<evidence type="ECO:0000313" key="3">
    <source>
        <dbReference type="Proteomes" id="UP000235861"/>
    </source>
</evidence>
<dbReference type="PANTHER" id="PTHR22946:SF4">
    <property type="entry name" value="ESTERASE FRSA"/>
    <property type="match status" value="1"/>
</dbReference>
<reference evidence="2 3" key="1">
    <citation type="submission" date="2017-11" db="EMBL/GenBank/DDBJ databases">
        <title>Draft genome sequence of environmental isolate Aeromonas cavernicola sp. nov. MDC 2508.</title>
        <authorList>
            <person name="Colston S.M."/>
            <person name="Navarro A."/>
            <person name="Martinez-Murcia A.J."/>
            <person name="Graf J."/>
        </authorList>
    </citation>
    <scope>NUCLEOTIDE SEQUENCE [LARGE SCALE GENOMIC DNA]</scope>
    <source>
        <strain evidence="2 3">MDC 2508</strain>
    </source>
</reference>
<dbReference type="Gene3D" id="3.40.50.1820">
    <property type="entry name" value="alpha/beta hydrolase"/>
    <property type="match status" value="1"/>
</dbReference>
<dbReference type="PANTHER" id="PTHR22946">
    <property type="entry name" value="DIENELACTONE HYDROLASE DOMAIN-CONTAINING PROTEIN-RELATED"/>
    <property type="match status" value="1"/>
</dbReference>
<name>A0A2H9U1E0_9GAMM</name>
<keyword evidence="1" id="KW-0378">Hydrolase</keyword>
<dbReference type="SUPFAM" id="SSF53474">
    <property type="entry name" value="alpha/beta-Hydrolases"/>
    <property type="match status" value="1"/>
</dbReference>
<sequence>MGANDSLNLTEQLFTRVQKVLETSQVSNSSPFAEVNPDAYELFLDGAVAKSWYRLLHRPTWVWQGADPIEVEQILARIAMASGERTHEGYLDTIKGYVPGNWIYEWSQLAGRYFKTGRDLYELGDEQGALPALLKAVRYYSIASYPHLKHDELADQAQLLGNMAYREAGRLLDVPLKEIHVPFRGKHIQGYLHLPTTQKPVPLVIVSGGIDSLQIDFIQFYLKRLAPHGIGMLSLDMPGIGYAEHWPLVQDTSRLHQAVLHYLSDVPWVDQQRIGMVGFRLAGNVAARLAFIEPFKLRTVVCVGAGVNQVFSRHELFAKCPRMMRDSLANRLGIDAEQWDLIRTKSQIFSLKTQGLLGTRTSVPILSIGHKRDFICPEADIRGLAATSRNGKAIVFDKQPLSEVYTQSMDEIVSWLKQHLCSA</sequence>
<dbReference type="Proteomes" id="UP000235861">
    <property type="component" value="Unassembled WGS sequence"/>
</dbReference>
<evidence type="ECO:0000313" key="2">
    <source>
        <dbReference type="EMBL" id="PJG57820.1"/>
    </source>
</evidence>
<organism evidence="2 3">
    <name type="scientific">Aeromonas cavernicola</name>
    <dbReference type="NCBI Taxonomy" id="1006623"/>
    <lineage>
        <taxon>Bacteria</taxon>
        <taxon>Pseudomonadati</taxon>
        <taxon>Pseudomonadota</taxon>
        <taxon>Gammaproteobacteria</taxon>
        <taxon>Aeromonadales</taxon>
        <taxon>Aeromonadaceae</taxon>
        <taxon>Aeromonas</taxon>
    </lineage>
</organism>
<dbReference type="RefSeq" id="WP_100295051.1">
    <property type="nucleotide sequence ID" value="NZ_PGGC01000165.1"/>
</dbReference>
<dbReference type="InterPro" id="IPR029058">
    <property type="entry name" value="AB_hydrolase_fold"/>
</dbReference>
<gene>
    <name evidence="2" type="ORF">CUC53_15975</name>
</gene>
<dbReference type="OrthoDB" id="5590073at2"/>
<dbReference type="NCBIfam" id="NF003460">
    <property type="entry name" value="PRK05077.1"/>
    <property type="match status" value="1"/>
</dbReference>
<dbReference type="InterPro" id="IPR050261">
    <property type="entry name" value="FrsA_esterase"/>
</dbReference>
<accession>A0A2H9U1E0</accession>
<dbReference type="AlphaFoldDB" id="A0A2H9U1E0"/>
<dbReference type="EMBL" id="PGGC01000165">
    <property type="protein sequence ID" value="PJG57820.1"/>
    <property type="molecule type" value="Genomic_DNA"/>
</dbReference>
<keyword evidence="3" id="KW-1185">Reference proteome</keyword>